<comment type="caution">
    <text evidence="2">The sequence shown here is derived from an EMBL/GenBank/DDBJ whole genome shotgun (WGS) entry which is preliminary data.</text>
</comment>
<evidence type="ECO:0000313" key="3">
    <source>
        <dbReference type="Proteomes" id="UP000532440"/>
    </source>
</evidence>
<gene>
    <name evidence="2" type="ORF">HNQ70_000312</name>
</gene>
<evidence type="ECO:0000256" key="1">
    <source>
        <dbReference type="SAM" id="MobiDB-lite"/>
    </source>
</evidence>
<dbReference type="EMBL" id="JACHGB010000001">
    <property type="protein sequence ID" value="MBB5270328.1"/>
    <property type="molecule type" value="Genomic_DNA"/>
</dbReference>
<dbReference type="Proteomes" id="UP000532440">
    <property type="component" value="Unassembled WGS sequence"/>
</dbReference>
<dbReference type="AlphaFoldDB" id="A0A7W8M740"/>
<organism evidence="2 3">
    <name type="scientific">Quisquiliibacterium transsilvanicum</name>
    <dbReference type="NCBI Taxonomy" id="1549638"/>
    <lineage>
        <taxon>Bacteria</taxon>
        <taxon>Pseudomonadati</taxon>
        <taxon>Pseudomonadota</taxon>
        <taxon>Betaproteobacteria</taxon>
        <taxon>Burkholderiales</taxon>
        <taxon>Burkholderiaceae</taxon>
        <taxon>Quisquiliibacterium</taxon>
    </lineage>
</organism>
<protein>
    <submittedName>
        <fullName evidence="2">Putative DNA-binding transcriptional regulator AlpA</fullName>
    </submittedName>
</protein>
<sequence length="96" mass="10515">MLSKRNLKRPTPAAGGAEFITDREAAFELGVGMSKLFELQKNDPDFPPPVWYGPRSKRHVRSSLRAYAMAKRQKASPEGQAAAATPSKHAAEARHA</sequence>
<reference evidence="2 3" key="1">
    <citation type="submission" date="2020-08" db="EMBL/GenBank/DDBJ databases">
        <title>Genomic Encyclopedia of Type Strains, Phase IV (KMG-IV): sequencing the most valuable type-strain genomes for metagenomic binning, comparative biology and taxonomic classification.</title>
        <authorList>
            <person name="Goeker M."/>
        </authorList>
    </citation>
    <scope>NUCLEOTIDE SEQUENCE [LARGE SCALE GENOMIC DNA]</scope>
    <source>
        <strain evidence="2 3">DSM 29781</strain>
    </source>
</reference>
<name>A0A7W8M740_9BURK</name>
<evidence type="ECO:0000313" key="2">
    <source>
        <dbReference type="EMBL" id="MBB5270328.1"/>
    </source>
</evidence>
<accession>A0A7W8M740</accession>
<keyword evidence="3" id="KW-1185">Reference proteome</keyword>
<keyword evidence="2" id="KW-0238">DNA-binding</keyword>
<proteinExistence type="predicted"/>
<dbReference type="RefSeq" id="WP_183963614.1">
    <property type="nucleotide sequence ID" value="NZ_BAABEW010000021.1"/>
</dbReference>
<feature type="region of interest" description="Disordered" evidence="1">
    <location>
        <begin position="69"/>
        <end position="96"/>
    </location>
</feature>
<dbReference type="GO" id="GO:0003677">
    <property type="term" value="F:DNA binding"/>
    <property type="evidence" value="ECO:0007669"/>
    <property type="project" value="UniProtKB-KW"/>
</dbReference>